<sequence>METPDSVLEEIAEQIKNGYTSGRVDDDNIYTAWELKTNTWDNT</sequence>
<dbReference type="EMBL" id="LAZR01000875">
    <property type="protein sequence ID" value="KKN55705.1"/>
    <property type="molecule type" value="Genomic_DNA"/>
</dbReference>
<evidence type="ECO:0000313" key="1">
    <source>
        <dbReference type="EMBL" id="KKN55705.1"/>
    </source>
</evidence>
<protein>
    <submittedName>
        <fullName evidence="1">Uncharacterized protein</fullName>
    </submittedName>
</protein>
<accession>A0A0F9RGS4</accession>
<organism evidence="1">
    <name type="scientific">marine sediment metagenome</name>
    <dbReference type="NCBI Taxonomy" id="412755"/>
    <lineage>
        <taxon>unclassified sequences</taxon>
        <taxon>metagenomes</taxon>
        <taxon>ecological metagenomes</taxon>
    </lineage>
</organism>
<dbReference type="AlphaFoldDB" id="A0A0F9RGS4"/>
<name>A0A0F9RGS4_9ZZZZ</name>
<comment type="caution">
    <text evidence="1">The sequence shown here is derived from an EMBL/GenBank/DDBJ whole genome shotgun (WGS) entry which is preliminary data.</text>
</comment>
<gene>
    <name evidence="1" type="ORF">LCGC14_0580070</name>
</gene>
<proteinExistence type="predicted"/>
<reference evidence="1" key="1">
    <citation type="journal article" date="2015" name="Nature">
        <title>Complex archaea that bridge the gap between prokaryotes and eukaryotes.</title>
        <authorList>
            <person name="Spang A."/>
            <person name="Saw J.H."/>
            <person name="Jorgensen S.L."/>
            <person name="Zaremba-Niedzwiedzka K."/>
            <person name="Martijn J."/>
            <person name="Lind A.E."/>
            <person name="van Eijk R."/>
            <person name="Schleper C."/>
            <person name="Guy L."/>
            <person name="Ettema T.J."/>
        </authorList>
    </citation>
    <scope>NUCLEOTIDE SEQUENCE</scope>
</reference>